<feature type="signal peptide" evidence="1">
    <location>
        <begin position="1"/>
        <end position="18"/>
    </location>
</feature>
<accession>A0AB39ZHL6</accession>
<sequence length="69" mass="7536">MSLRLVLICLALLAMVCAQPTPGAPEVTENSEPVEETTEEPVLSAFQRTLYLLLPLLFPNTFYIPTATG</sequence>
<organism evidence="2 3">
    <name type="scientific">Drosophila suzukii</name>
    <name type="common">Spotted-wing drosophila fruit fly</name>
    <dbReference type="NCBI Taxonomy" id="28584"/>
    <lineage>
        <taxon>Eukaryota</taxon>
        <taxon>Metazoa</taxon>
        <taxon>Ecdysozoa</taxon>
        <taxon>Arthropoda</taxon>
        <taxon>Hexapoda</taxon>
        <taxon>Insecta</taxon>
        <taxon>Pterygota</taxon>
        <taxon>Neoptera</taxon>
        <taxon>Endopterygota</taxon>
        <taxon>Diptera</taxon>
        <taxon>Brachycera</taxon>
        <taxon>Muscomorpha</taxon>
        <taxon>Ephydroidea</taxon>
        <taxon>Drosophilidae</taxon>
        <taxon>Drosophila</taxon>
        <taxon>Sophophora</taxon>
    </lineage>
</organism>
<evidence type="ECO:0000313" key="3">
    <source>
        <dbReference type="RefSeq" id="XP_016935444.2"/>
    </source>
</evidence>
<evidence type="ECO:0000313" key="2">
    <source>
        <dbReference type="Proteomes" id="UP001652628"/>
    </source>
</evidence>
<dbReference type="AlphaFoldDB" id="A0AB39ZHL6"/>
<gene>
    <name evidence="3" type="primary">LOC108013944</name>
</gene>
<dbReference type="Proteomes" id="UP001652628">
    <property type="component" value="Chromosome 3"/>
</dbReference>
<name>A0AB39ZHL6_DROSZ</name>
<reference evidence="3" key="1">
    <citation type="submission" date="2025-08" db="UniProtKB">
        <authorList>
            <consortium name="RefSeq"/>
        </authorList>
    </citation>
    <scope>IDENTIFICATION</scope>
</reference>
<keyword evidence="1" id="KW-0732">Signal</keyword>
<proteinExistence type="predicted"/>
<keyword evidence="2" id="KW-1185">Reference proteome</keyword>
<feature type="chain" id="PRO_5044246910" evidence="1">
    <location>
        <begin position="19"/>
        <end position="69"/>
    </location>
</feature>
<evidence type="ECO:0000256" key="1">
    <source>
        <dbReference type="SAM" id="SignalP"/>
    </source>
</evidence>
<dbReference type="GeneID" id="108013944"/>
<dbReference type="RefSeq" id="XP_016935444.2">
    <property type="nucleotide sequence ID" value="XM_017079955.4"/>
</dbReference>
<protein>
    <submittedName>
        <fullName evidence="3">Uncharacterized protein</fullName>
    </submittedName>
</protein>